<evidence type="ECO:0000256" key="3">
    <source>
        <dbReference type="ARBA" id="ARBA00022496"/>
    </source>
</evidence>
<dbReference type="SUPFAM" id="SSF56935">
    <property type="entry name" value="Porins"/>
    <property type="match status" value="1"/>
</dbReference>
<accession>A0ABN1ESJ2</accession>
<comment type="caution">
    <text evidence="10">The sequence shown here is derived from an EMBL/GenBank/DDBJ whole genome shotgun (WGS) entry which is preliminary data.</text>
</comment>
<feature type="chain" id="PRO_5046648694" evidence="8">
    <location>
        <begin position="25"/>
        <end position="1095"/>
    </location>
</feature>
<evidence type="ECO:0000313" key="10">
    <source>
        <dbReference type="EMBL" id="GAA0573488.1"/>
    </source>
</evidence>
<dbReference type="InterPro" id="IPR011662">
    <property type="entry name" value="Secretin/TonB_short_N"/>
</dbReference>
<evidence type="ECO:0000259" key="9">
    <source>
        <dbReference type="SMART" id="SM00965"/>
    </source>
</evidence>
<dbReference type="EMBL" id="BAAADD010000005">
    <property type="protein sequence ID" value="GAA0573488.1"/>
    <property type="molecule type" value="Genomic_DNA"/>
</dbReference>
<evidence type="ECO:0000256" key="2">
    <source>
        <dbReference type="ARBA" id="ARBA00022448"/>
    </source>
</evidence>
<dbReference type="PANTHER" id="PTHR40980:SF3">
    <property type="entry name" value="TONB-DEPENDENT RECEPTOR-LIKE BETA-BARREL DOMAIN-CONTAINING PROTEIN"/>
    <property type="match status" value="1"/>
</dbReference>
<dbReference type="Pfam" id="PF07715">
    <property type="entry name" value="Plug"/>
    <property type="match status" value="1"/>
</dbReference>
<evidence type="ECO:0000256" key="8">
    <source>
        <dbReference type="SAM" id="SignalP"/>
    </source>
</evidence>
<comment type="similarity">
    <text evidence="7">Belongs to the TonB-dependent receptor family.</text>
</comment>
<feature type="signal peptide" evidence="8">
    <location>
        <begin position="1"/>
        <end position="24"/>
    </location>
</feature>
<reference evidence="10 11" key="1">
    <citation type="journal article" date="2019" name="Int. J. Syst. Evol. Microbiol.">
        <title>The Global Catalogue of Microorganisms (GCM) 10K type strain sequencing project: providing services to taxonomists for standard genome sequencing and annotation.</title>
        <authorList>
            <consortium name="The Broad Institute Genomics Platform"/>
            <consortium name="The Broad Institute Genome Sequencing Center for Infectious Disease"/>
            <person name="Wu L."/>
            <person name="Ma J."/>
        </authorList>
    </citation>
    <scope>NUCLEOTIDE SEQUENCE [LARGE SCALE GENOMIC DNA]</scope>
    <source>
        <strain evidence="10 11">JCM 15089</strain>
    </source>
</reference>
<protein>
    <submittedName>
        <fullName evidence="10">TonB-dependent receptor</fullName>
    </submittedName>
</protein>
<keyword evidence="11" id="KW-1185">Reference proteome</keyword>
<dbReference type="Gene3D" id="3.55.50.30">
    <property type="match status" value="1"/>
</dbReference>
<evidence type="ECO:0000256" key="4">
    <source>
        <dbReference type="ARBA" id="ARBA00023004"/>
    </source>
</evidence>
<evidence type="ECO:0000256" key="7">
    <source>
        <dbReference type="RuleBase" id="RU003357"/>
    </source>
</evidence>
<dbReference type="SMART" id="SM00965">
    <property type="entry name" value="STN"/>
    <property type="match status" value="1"/>
</dbReference>
<keyword evidence="5 7" id="KW-0472">Membrane</keyword>
<keyword evidence="6" id="KW-0998">Cell outer membrane</keyword>
<dbReference type="RefSeq" id="WP_166934623.1">
    <property type="nucleotide sequence ID" value="NZ_BAAADD010000005.1"/>
</dbReference>
<dbReference type="InterPro" id="IPR000531">
    <property type="entry name" value="Beta-barrel_TonB"/>
</dbReference>
<keyword evidence="7" id="KW-0798">TonB box</keyword>
<evidence type="ECO:0000256" key="5">
    <source>
        <dbReference type="ARBA" id="ARBA00023136"/>
    </source>
</evidence>
<sequence>MKVGLTRAVLGLASVCVTLPCSLAAESDLRVFNIPAGDAEDAIAAFSQQAQRMIAAPGDALLNAKAPSVYGRYSPANALAIILKNTDLEVASDDGHIIVLRRRVVLPPPPPAAGSPVQSWNDVETVTVTGYRASLEYSTNAKRAAITFSDSVFAEDIGKFPDINVAEAFNRIPGIAITREVTGEGLNVSIRGLGTNFTKVLLNNAPVAVASTGRTDAQNANREVDLNMFPVELFSQLSVSKSPTAALIEGGAAGTVNMRSARPFDREGSRIHYSVQGQINSASGKLGQNGTLILSNTWNGRVGVLVGISAHHNLVRTQGFETIGWTNPNLSAAQCGATSGCNATGGGNWTIPAIAPTNASTLALGIAGDTIDRPWLLAHNPKLTSIKQLDDALIPRLARPANQAGHRDRINAVTSIEFWPNAGLHFYVDSVFGRTVNQELRTDMAFQVRNSAVIPLNEEVDSNGIVTRGTFANTNLFLELRPYTEKGDFMSISPGLEWQATELLRVDFQANATRSHFFRDYPTVGLYTSPATVTYEFAGGEFPTFTSSVDVNDAHSWRWLNERASIAQEKRYTYTNGAHLDVAYGAEKTKIKVGFSYDDIYRTIRAADNSLAWQAAICGNNPSTWLPSPNTQPTCDGDDSNPNPAYPGFGTGYTAGAAPITWTGSLVPNSEVYRYLHPSPTGYATINWDAFKRASHYDSYAANAPFTNTSITGTKSGTVSEKIVGFYLQLDGTLDLAARPLRYDIGVRWAETHQTVAGLAYNRVDPRNSTLNDGGLYPVTPIFASIKNAYQAFLPSANFVYHPTTDIQIRLSASRTMTRPDPSAMLPGANFSSASADVATVGNSALNPYYSTNVDLGVEYYTGKEGYIGFALFRKAVSGFTVTGTTTHPFSDLAAYGINYTTLNDTQRTAIDTRGGPAHATVLFNQEINASGLLTVNGLEFNWVQPLDILLEPYGLKGLGFTANVTIMGQKGRGAAPAVAIGVPNYTYNLVGYYENDGAMLRLSYVYYGQTVASSANQNSITDARLYGAPYRQLDLSASYSLSEFLGRLPSDPKLTIDVQNLTGSAQRSYFQFKRATYSYYVPGCSVLFGVRGTF</sequence>
<dbReference type="InterPro" id="IPR010104">
    <property type="entry name" value="TonB_rcpt_bac"/>
</dbReference>
<evidence type="ECO:0000256" key="6">
    <source>
        <dbReference type="ARBA" id="ARBA00023237"/>
    </source>
</evidence>
<organism evidence="10 11">
    <name type="scientific">Rhizomicrobium electricum</name>
    <dbReference type="NCBI Taxonomy" id="480070"/>
    <lineage>
        <taxon>Bacteria</taxon>
        <taxon>Pseudomonadati</taxon>
        <taxon>Pseudomonadota</taxon>
        <taxon>Alphaproteobacteria</taxon>
        <taxon>Micropepsales</taxon>
        <taxon>Micropepsaceae</taxon>
        <taxon>Rhizomicrobium</taxon>
    </lineage>
</organism>
<keyword evidence="3" id="KW-0410">Iron transport</keyword>
<keyword evidence="8" id="KW-0732">Signal</keyword>
<comment type="subcellular location">
    <subcellularLocation>
        <location evidence="1 7">Cell outer membrane</location>
    </subcellularLocation>
</comment>
<keyword evidence="4" id="KW-0408">Iron</keyword>
<dbReference type="InterPro" id="IPR012910">
    <property type="entry name" value="Plug_dom"/>
</dbReference>
<gene>
    <name evidence="10" type="ORF">GCM10008942_22730</name>
</gene>
<keyword evidence="2" id="KW-0813">Transport</keyword>
<evidence type="ECO:0000313" key="11">
    <source>
        <dbReference type="Proteomes" id="UP001499951"/>
    </source>
</evidence>
<dbReference type="Proteomes" id="UP001499951">
    <property type="component" value="Unassembled WGS sequence"/>
</dbReference>
<dbReference type="Pfam" id="PF00593">
    <property type="entry name" value="TonB_dep_Rec_b-barrel"/>
    <property type="match status" value="1"/>
</dbReference>
<proteinExistence type="inferred from homology"/>
<dbReference type="Gene3D" id="2.170.130.10">
    <property type="entry name" value="TonB-dependent receptor, plug domain"/>
    <property type="match status" value="1"/>
</dbReference>
<name>A0ABN1ESJ2_9PROT</name>
<evidence type="ECO:0000256" key="1">
    <source>
        <dbReference type="ARBA" id="ARBA00004442"/>
    </source>
</evidence>
<dbReference type="Gene3D" id="2.40.170.20">
    <property type="entry name" value="TonB-dependent receptor, beta-barrel domain"/>
    <property type="match status" value="1"/>
</dbReference>
<dbReference type="InterPro" id="IPR036942">
    <property type="entry name" value="Beta-barrel_TonB_sf"/>
</dbReference>
<keyword evidence="10" id="KW-0675">Receptor</keyword>
<dbReference type="InterPro" id="IPR037066">
    <property type="entry name" value="Plug_dom_sf"/>
</dbReference>
<dbReference type="NCBIfam" id="TIGR01782">
    <property type="entry name" value="TonB-Xanth-Caul"/>
    <property type="match status" value="1"/>
</dbReference>
<feature type="domain" description="Secretin/TonB short N-terminal" evidence="9">
    <location>
        <begin position="52"/>
        <end position="103"/>
    </location>
</feature>
<dbReference type="PANTHER" id="PTHR40980">
    <property type="entry name" value="PLUG DOMAIN-CONTAINING PROTEIN"/>
    <property type="match status" value="1"/>
</dbReference>
<keyword evidence="3" id="KW-0406">Ion transport</keyword>